<sequence>MSAHLAEHQALLDELPAAAQALAAAAWPEAVRALSARGLDNWLKGALALQRMGRGDGIVAAWIGDVPAVARELGEEILPDFAQHCLQFASRTSGAVIERIVASAPTAARRLGDAELFRDYLRLLDVLLGQAPRGLRPLLEHLDELLAVLTLGGLRRWALWGAQAHRTDFAEQLRYFSLASEEAKAVLQQERKGTLFVDIHRRIGMYLRALWGRDFFLRPSAGDFESREGSRPFIADFFVHLPDACDDWQGLPGLELYRAAAAHCAAHIVATSARLDGEASSQPTPLSTLQRACVGLIEDARVEALAIRRFPRLKELWLQFHRPDAQPEAPTNAPADSVGARFGRIARALLDADAADDAGAADGAGHHDALVAWTRERFAAADLSSHVVSRELGLALAGEITRLGLPWSAHRDGLAVPYRDDNRYLWEYDRARADDAFAAAQREAQVRRYVSVSEMVNEVEVETAGDDAQEIWVCASEFFADDGVSFNAREGREPVAEPCHYDEFDYQLQLTRPLWTTVQEKRPKLGELAVVEQIIDAHRPLTQRLKHLLEALQPQGVQRLRKLEDGDELDLEAAIRAQVDRRLGQTPDPRVMMRSLRKTRDIAVLVLLDLSESTNDRVAGQDYSVLELTRAATVLLGEAIDTVGDAFALHGFCSDGRHNVFYQRYKDFAQPWGDLAKARLAGMEGRLSTRMGAAIRHAGAQLARVRATRKLLLVVTDGEPADIDVRDPHYLRFDAQKAIEEVSARGVKPFCLTLDPRADQYVARVFGQRNYLVLDHVERLPERLPLLYAGLAR</sequence>
<accession>A0A6L5JZL4</accession>
<comment type="caution">
    <text evidence="2">The sequence shown here is derived from an EMBL/GenBank/DDBJ whole genome shotgun (WGS) entry which is preliminary data.</text>
</comment>
<dbReference type="Gene3D" id="3.40.50.410">
    <property type="entry name" value="von Willebrand factor, type A domain"/>
    <property type="match status" value="1"/>
</dbReference>
<feature type="domain" description="VWFA" evidence="1">
    <location>
        <begin position="601"/>
        <end position="792"/>
    </location>
</feature>
<organism evidence="2 3">
    <name type="scientific">Rhodocyclus tenuis</name>
    <name type="common">Rhodospirillum tenue</name>
    <dbReference type="NCBI Taxonomy" id="1066"/>
    <lineage>
        <taxon>Bacteria</taxon>
        <taxon>Pseudomonadati</taxon>
        <taxon>Pseudomonadota</taxon>
        <taxon>Betaproteobacteria</taxon>
        <taxon>Rhodocyclales</taxon>
        <taxon>Rhodocyclaceae</taxon>
        <taxon>Rhodocyclus</taxon>
    </lineage>
</organism>
<dbReference type="SUPFAM" id="SSF53300">
    <property type="entry name" value="vWA-like"/>
    <property type="match status" value="1"/>
</dbReference>
<proteinExistence type="predicted"/>
<evidence type="ECO:0000313" key="3">
    <source>
        <dbReference type="Proteomes" id="UP000480275"/>
    </source>
</evidence>
<dbReference type="PANTHER" id="PTHR41248:SF1">
    <property type="entry name" value="NORD PROTEIN"/>
    <property type="match status" value="1"/>
</dbReference>
<dbReference type="InterPro" id="IPR051928">
    <property type="entry name" value="NorD/CobT"/>
</dbReference>
<dbReference type="Proteomes" id="UP000480275">
    <property type="component" value="Unassembled WGS sequence"/>
</dbReference>
<dbReference type="AlphaFoldDB" id="A0A6L5JZL4"/>
<dbReference type="OrthoDB" id="9758211at2"/>
<dbReference type="Pfam" id="PF00092">
    <property type="entry name" value="VWA"/>
    <property type="match status" value="1"/>
</dbReference>
<dbReference type="PANTHER" id="PTHR41248">
    <property type="entry name" value="NORD PROTEIN"/>
    <property type="match status" value="1"/>
</dbReference>
<evidence type="ECO:0000313" key="2">
    <source>
        <dbReference type="EMBL" id="MQY51970.1"/>
    </source>
</evidence>
<evidence type="ECO:0000259" key="1">
    <source>
        <dbReference type="SMART" id="SM00327"/>
    </source>
</evidence>
<dbReference type="SMART" id="SM00327">
    <property type="entry name" value="VWA"/>
    <property type="match status" value="1"/>
</dbReference>
<dbReference type="CDD" id="cd01454">
    <property type="entry name" value="vWA_norD_type"/>
    <property type="match status" value="1"/>
</dbReference>
<reference evidence="2 3" key="1">
    <citation type="submission" date="2019-10" db="EMBL/GenBank/DDBJ databases">
        <title>Whole-genome sequence of the purple nonsulfur photosynthetic bacterium Rhodocyclus tenuis.</title>
        <authorList>
            <person name="Kyndt J.A."/>
            <person name="Meyer T.E."/>
        </authorList>
    </citation>
    <scope>NUCLEOTIDE SEQUENCE [LARGE SCALE GENOMIC DNA]</scope>
    <source>
        <strain evidence="2 3">DSM 110</strain>
    </source>
</reference>
<gene>
    <name evidence="2" type="ORF">GHK24_09295</name>
</gene>
<dbReference type="EMBL" id="WIXJ01000006">
    <property type="protein sequence ID" value="MQY51970.1"/>
    <property type="molecule type" value="Genomic_DNA"/>
</dbReference>
<dbReference type="InterPro" id="IPR036465">
    <property type="entry name" value="vWFA_dom_sf"/>
</dbReference>
<name>A0A6L5JZL4_RHOTE</name>
<dbReference type="InterPro" id="IPR002035">
    <property type="entry name" value="VWF_A"/>
</dbReference>
<protein>
    <submittedName>
        <fullName evidence="2">VWA domain-containing protein</fullName>
    </submittedName>
</protein>